<dbReference type="Pfam" id="PF25795">
    <property type="entry name" value="TPR_XPO7"/>
    <property type="match status" value="1"/>
</dbReference>
<dbReference type="InterPro" id="IPR011989">
    <property type="entry name" value="ARM-like"/>
</dbReference>
<name>A0A674G9H2_TAEGU</name>
<evidence type="ECO:0000256" key="5">
    <source>
        <dbReference type="ARBA" id="ARBA00022490"/>
    </source>
</evidence>
<dbReference type="InParanoid" id="A0A674G9H2"/>
<evidence type="ECO:0000256" key="6">
    <source>
        <dbReference type="ARBA" id="ARBA00022927"/>
    </source>
</evidence>
<dbReference type="FunFam" id="1.25.10.10:FF:000042">
    <property type="entry name" value="exportin-7 isoform X1"/>
    <property type="match status" value="1"/>
</dbReference>
<dbReference type="PANTHER" id="PTHR12596:SF11">
    <property type="entry name" value="EXPORTIN-7"/>
    <property type="match status" value="1"/>
</dbReference>
<feature type="domain" description="Importin N-terminal" evidence="8">
    <location>
        <begin position="30"/>
        <end position="96"/>
    </location>
</feature>
<evidence type="ECO:0000313" key="10">
    <source>
        <dbReference type="Proteomes" id="UP000007754"/>
    </source>
</evidence>
<dbReference type="PROSITE" id="PS50166">
    <property type="entry name" value="IMPORTIN_B_NT"/>
    <property type="match status" value="1"/>
</dbReference>
<dbReference type="InterPro" id="IPR044189">
    <property type="entry name" value="XPO4/7-like"/>
</dbReference>
<evidence type="ECO:0000256" key="4">
    <source>
        <dbReference type="ARBA" id="ARBA00022448"/>
    </source>
</evidence>
<gene>
    <name evidence="9" type="primary">XPO7</name>
</gene>
<keyword evidence="4" id="KW-0813">Transport</keyword>
<reference evidence="9" key="2">
    <citation type="submission" date="2025-08" db="UniProtKB">
        <authorList>
            <consortium name="Ensembl"/>
        </authorList>
    </citation>
    <scope>IDENTIFICATION</scope>
</reference>
<comment type="subcellular location">
    <subcellularLocation>
        <location evidence="2">Cytoplasm</location>
    </subcellularLocation>
    <subcellularLocation>
        <location evidence="1">Nucleus</location>
    </subcellularLocation>
</comment>
<keyword evidence="10" id="KW-1185">Reference proteome</keyword>
<dbReference type="GO" id="GO:0006611">
    <property type="term" value="P:protein export from nucleus"/>
    <property type="evidence" value="ECO:0007669"/>
    <property type="project" value="Ensembl"/>
</dbReference>
<dbReference type="SUPFAM" id="SSF48371">
    <property type="entry name" value="ARM repeat"/>
    <property type="match status" value="1"/>
</dbReference>
<accession>A0A674G9H2</accession>
<dbReference type="Gene3D" id="1.25.10.10">
    <property type="entry name" value="Leucine-rich Repeat Variant"/>
    <property type="match status" value="1"/>
</dbReference>
<dbReference type="GO" id="GO:0005049">
    <property type="term" value="F:nuclear export signal receptor activity"/>
    <property type="evidence" value="ECO:0007669"/>
    <property type="project" value="Ensembl"/>
</dbReference>
<keyword evidence="7" id="KW-0539">Nucleus</keyword>
<evidence type="ECO:0000259" key="8">
    <source>
        <dbReference type="PROSITE" id="PS50166"/>
    </source>
</evidence>
<evidence type="ECO:0000256" key="3">
    <source>
        <dbReference type="ARBA" id="ARBA00009466"/>
    </source>
</evidence>
<dbReference type="SMART" id="SM00913">
    <property type="entry name" value="IBN_N"/>
    <property type="match status" value="1"/>
</dbReference>
<dbReference type="GeneTree" id="ENSGT00940000153139"/>
<evidence type="ECO:0000256" key="7">
    <source>
        <dbReference type="ARBA" id="ARBA00023242"/>
    </source>
</evidence>
<dbReference type="Pfam" id="PF03810">
    <property type="entry name" value="IBN_N"/>
    <property type="match status" value="1"/>
</dbReference>
<dbReference type="GO" id="GO:0005737">
    <property type="term" value="C:cytoplasm"/>
    <property type="evidence" value="ECO:0007669"/>
    <property type="project" value="UniProtKB-SubCell"/>
</dbReference>
<dbReference type="InterPro" id="IPR057947">
    <property type="entry name" value="TPR_XPO7/RBP17"/>
</dbReference>
<keyword evidence="6" id="KW-0653">Protein transport</keyword>
<dbReference type="FunCoup" id="A0A674G9H2">
    <property type="interactions" value="1198"/>
</dbReference>
<dbReference type="InterPro" id="IPR016024">
    <property type="entry name" value="ARM-type_fold"/>
</dbReference>
<reference evidence="9 10" key="1">
    <citation type="journal article" date="2010" name="Nature">
        <title>The genome of a songbird.</title>
        <authorList>
            <person name="Warren W.C."/>
            <person name="Clayton D.F."/>
            <person name="Ellegren H."/>
            <person name="Arnold A.P."/>
            <person name="Hillier L.W."/>
            <person name="Kunstner A."/>
            <person name="Searle S."/>
            <person name="White S."/>
            <person name="Vilella A.J."/>
            <person name="Fairley S."/>
            <person name="Heger A."/>
            <person name="Kong L."/>
            <person name="Ponting C.P."/>
            <person name="Jarvis E.D."/>
            <person name="Mello C.V."/>
            <person name="Minx P."/>
            <person name="Lovell P."/>
            <person name="Velho T.A."/>
            <person name="Ferris M."/>
            <person name="Balakrishnan C.N."/>
            <person name="Sinha S."/>
            <person name="Blatti C."/>
            <person name="London S.E."/>
            <person name="Li Y."/>
            <person name="Lin Y.C."/>
            <person name="George J."/>
            <person name="Sweedler J."/>
            <person name="Southey B."/>
            <person name="Gunaratne P."/>
            <person name="Watson M."/>
            <person name="Nam K."/>
            <person name="Backstrom N."/>
            <person name="Smeds L."/>
            <person name="Nabholz B."/>
            <person name="Itoh Y."/>
            <person name="Whitney O."/>
            <person name="Pfenning A.R."/>
            <person name="Howard J."/>
            <person name="Volker M."/>
            <person name="Skinner B.M."/>
            <person name="Griffin D.K."/>
            <person name="Ye L."/>
            <person name="McLaren W.M."/>
            <person name="Flicek P."/>
            <person name="Quesada V."/>
            <person name="Velasco G."/>
            <person name="Lopez-Otin C."/>
            <person name="Puente X.S."/>
            <person name="Olender T."/>
            <person name="Lancet D."/>
            <person name="Smit A.F."/>
            <person name="Hubley R."/>
            <person name="Konkel M.K."/>
            <person name="Walker J.A."/>
            <person name="Batzer M.A."/>
            <person name="Gu W."/>
            <person name="Pollock D.D."/>
            <person name="Chen L."/>
            <person name="Cheng Z."/>
            <person name="Eichler E.E."/>
            <person name="Stapley J."/>
            <person name="Slate J."/>
            <person name="Ekblom R."/>
            <person name="Birkhead T."/>
            <person name="Burke T."/>
            <person name="Burt D."/>
            <person name="Scharff C."/>
            <person name="Adam I."/>
            <person name="Richard H."/>
            <person name="Sultan M."/>
            <person name="Soldatov A."/>
            <person name="Lehrach H."/>
            <person name="Edwards S.V."/>
            <person name="Yang S.P."/>
            <person name="Li X."/>
            <person name="Graves T."/>
            <person name="Fulton L."/>
            <person name="Nelson J."/>
            <person name="Chinwalla A."/>
            <person name="Hou S."/>
            <person name="Mardis E.R."/>
            <person name="Wilson R.K."/>
        </authorList>
    </citation>
    <scope>NUCLEOTIDE SEQUENCE [LARGE SCALE GENOMIC DNA]</scope>
</reference>
<keyword evidence="5" id="KW-0963">Cytoplasm</keyword>
<reference evidence="9" key="3">
    <citation type="submission" date="2025-09" db="UniProtKB">
        <authorList>
            <consortium name="Ensembl"/>
        </authorList>
    </citation>
    <scope>IDENTIFICATION</scope>
</reference>
<evidence type="ECO:0000256" key="1">
    <source>
        <dbReference type="ARBA" id="ARBA00004123"/>
    </source>
</evidence>
<evidence type="ECO:0000313" key="9">
    <source>
        <dbReference type="Ensembl" id="ENSTGUP00000019053.1"/>
    </source>
</evidence>
<evidence type="ECO:0000256" key="2">
    <source>
        <dbReference type="ARBA" id="ARBA00004496"/>
    </source>
</evidence>
<dbReference type="GO" id="GO:0031267">
    <property type="term" value="F:small GTPase binding"/>
    <property type="evidence" value="ECO:0007669"/>
    <property type="project" value="InterPro"/>
</dbReference>
<organism evidence="9 10">
    <name type="scientific">Taeniopygia guttata</name>
    <name type="common">Zebra finch</name>
    <name type="synonym">Poephila guttata</name>
    <dbReference type="NCBI Taxonomy" id="59729"/>
    <lineage>
        <taxon>Eukaryota</taxon>
        <taxon>Metazoa</taxon>
        <taxon>Chordata</taxon>
        <taxon>Craniata</taxon>
        <taxon>Vertebrata</taxon>
        <taxon>Euteleostomi</taxon>
        <taxon>Archelosauria</taxon>
        <taxon>Archosauria</taxon>
        <taxon>Dinosauria</taxon>
        <taxon>Saurischia</taxon>
        <taxon>Theropoda</taxon>
        <taxon>Coelurosauria</taxon>
        <taxon>Aves</taxon>
        <taxon>Neognathae</taxon>
        <taxon>Neoaves</taxon>
        <taxon>Telluraves</taxon>
        <taxon>Australaves</taxon>
        <taxon>Passeriformes</taxon>
        <taxon>Passeroidea</taxon>
        <taxon>Estrildidae</taxon>
        <taxon>Estrildinae</taxon>
        <taxon>Taeniopygia</taxon>
    </lineage>
</organism>
<proteinExistence type="inferred from homology"/>
<comment type="similarity">
    <text evidence="3">Belongs to the exportin family.</text>
</comment>
<sequence>MADPVQSLAQLENLCKQLYETTDTGTRLQAEKALVEFTNSPECLSKCQLLLERGSSSYSQLLAATCLTKLVSRSSNALPLEQRLDIRNYVLNYLATRPKLATFVTQALIQLYARITKLGWFDCQKDEFVFRNVINDVTRFLQDSVEHCIIGVTILSQLTNEINQADTSHPLTKHRKIASSFRDSSLFDIFTLSCSLLKQASGKSLHLPDESQQGLLMQLLKLTHNCLSFDFIGTSTDESSDDLCTVQIPTSWRSAFLDSSTLQLFFDLYHSIPPSFSPLVLSCLVQIASVRRSLFNNAERAKFLSHLVDGVKRILENPQSLSDPNNYHEFCRLLARLKSNYQLGELVKVENYPEVIRLIANFTVTSLQHWEFAPNSVHYLLSLWQRLAASVPYVKATEPHMLETYTPEVTKAYITSRLESVHIILRDGLEDPLEDTGLVQQQLDQLSTIGRCEYEKTCALLVQLFDQAAQSYQELLQSASASPMDLAVQEGRLTWLVYIIGAVIGGRVSFASTDEQDAMDGELVCRVLQLMNLTDSRLAQAGNEKLELAMLSFFEQFRKIYIGDQVQKSSKLYRRLSEVLGLNDETMVLSVFIGKIITNLKYWGRCEPITSKTLQLLNDLSIGYSSVRKLVKLSAVQFMLNNHTSEHFSFLGINSQSSLSDMRCRTTFYTALGRLLMVDLGEDEDQYEQFMLPLTAAFEAVAQMFSTNSFNEQEAKRTLVGLVRDLRGIAFAFNAKTSFMMLFEWIYPSYLPILQRAIELWYHDPACTTPVLKLMAELVHNRSQRLQFDVSSPNGILLFRETSKMITTYGNRILTLGEVPKEQVYALKLKGISICFSMLKAALSGSYVNFGVFRLYGDDALDNALQTFIKLLLSIPHSDLLVSSRNPCAGNSVCREFRVTGILCHGDSVSWEFCVPGILCHGDSVSWEFCVLGILCPGDSMFLGFCVLGILCHGNSVSRGFRVMGILCFGNSVSWEFRVLGMLCSGNSVFWEFSVLGIPCPGNSVFWGFRVLGIPCPGDSVSWGFCVLGILCPGNSVFWEFRVLGILCSGDSVSREFCVTGILCPGNSVSWEFCVLGIPCSGDSVSWGFRVLGIPCPGDSVSRGFCVMGIPCPGDSVFWEFCVLGIPCPGDSVFWGFCVPGIPCPGDSVFWGFCVLGILCSGNSVSWEFCVLGILCLLCSGNSVFWGFRVFCVLGILCPGDSVSRGFCVMGILCFGILCPGNSVFLGFCVLGILCPGNSVFWGFRVLGIPCPGDSVFWGFHVPGIPCPGNSVSWEFCVLGILCSGDSVSWGFRVLGILCSGNSVSRGFRVLGIPCPGDSVSQEFCVLGILCPGNSSSWECWPWEFQPLGIPTQNSSHQEHQPLGVPCPGNSESWEFRPLGVPCPGTAMSWEFHPSGIPAPGNSIPWEFRPPSFENSWLDLGISWLDSGIPVWIPKYPGWILEY</sequence>
<dbReference type="GO" id="GO:0005643">
    <property type="term" value="C:nuclear pore"/>
    <property type="evidence" value="ECO:0007669"/>
    <property type="project" value="Ensembl"/>
</dbReference>
<dbReference type="Ensembl" id="ENSTGUT00000045876.1">
    <property type="protein sequence ID" value="ENSTGUP00000019053.1"/>
    <property type="gene ID" value="ENSTGUG00000029668.1"/>
</dbReference>
<dbReference type="Proteomes" id="UP000007754">
    <property type="component" value="Chromosome 22"/>
</dbReference>
<protein>
    <submittedName>
        <fullName evidence="9">Exportin 7</fullName>
    </submittedName>
</protein>
<dbReference type="PANTHER" id="PTHR12596">
    <property type="entry name" value="EXPORTIN 4,7-RELATED"/>
    <property type="match status" value="1"/>
</dbReference>
<dbReference type="InterPro" id="IPR001494">
    <property type="entry name" value="Importin-beta_N"/>
</dbReference>